<dbReference type="RefSeq" id="WP_013626877.1">
    <property type="nucleotide sequence ID" value="NC_015174.1"/>
</dbReference>
<dbReference type="AlphaFoldDB" id="F0SSX8"/>
<reference evidence="2" key="1">
    <citation type="submission" date="2011-02" db="EMBL/GenBank/DDBJ databases">
        <title>The complete genome of Planctomyces brasiliensis DSM 5305.</title>
        <authorList>
            <person name="Lucas S."/>
            <person name="Copeland A."/>
            <person name="Lapidus A."/>
            <person name="Bruce D."/>
            <person name="Goodwin L."/>
            <person name="Pitluck S."/>
            <person name="Kyrpides N."/>
            <person name="Mavromatis K."/>
            <person name="Pagani I."/>
            <person name="Ivanova N."/>
            <person name="Ovchinnikova G."/>
            <person name="Lu M."/>
            <person name="Detter J.C."/>
            <person name="Han C."/>
            <person name="Land M."/>
            <person name="Hauser L."/>
            <person name="Markowitz V."/>
            <person name="Cheng J.-F."/>
            <person name="Hugenholtz P."/>
            <person name="Woyke T."/>
            <person name="Wu D."/>
            <person name="Tindall B."/>
            <person name="Pomrenke H.G."/>
            <person name="Brambilla E."/>
            <person name="Klenk H.-P."/>
            <person name="Eisen J.A."/>
        </authorList>
    </citation>
    <scope>NUCLEOTIDE SEQUENCE [LARGE SCALE GENOMIC DNA]</scope>
    <source>
        <strain evidence="2">ATCC 49424 / DSM 5305 / JCM 21570 / NBRC 103401 / IFAM 1448</strain>
    </source>
</reference>
<dbReference type="eggNOG" id="ENOG5031UWG">
    <property type="taxonomic scope" value="Bacteria"/>
</dbReference>
<accession>F0SSX8</accession>
<organism evidence="1 2">
    <name type="scientific">Rubinisphaera brasiliensis (strain ATCC 49424 / DSM 5305 / JCM 21570 / IAM 15109 / NBRC 103401 / IFAM 1448)</name>
    <name type="common">Planctomyces brasiliensis</name>
    <dbReference type="NCBI Taxonomy" id="756272"/>
    <lineage>
        <taxon>Bacteria</taxon>
        <taxon>Pseudomonadati</taxon>
        <taxon>Planctomycetota</taxon>
        <taxon>Planctomycetia</taxon>
        <taxon>Planctomycetales</taxon>
        <taxon>Planctomycetaceae</taxon>
        <taxon>Rubinisphaera</taxon>
    </lineage>
</organism>
<proteinExistence type="predicted"/>
<dbReference type="EMBL" id="CP002546">
    <property type="protein sequence ID" value="ADY58133.1"/>
    <property type="molecule type" value="Genomic_DNA"/>
</dbReference>
<dbReference type="Proteomes" id="UP000006860">
    <property type="component" value="Chromosome"/>
</dbReference>
<dbReference type="KEGG" id="pbs:Plabr_0506"/>
<keyword evidence="2" id="KW-1185">Reference proteome</keyword>
<dbReference type="STRING" id="756272.Plabr_0506"/>
<protein>
    <submittedName>
        <fullName evidence="1">Uncharacterized protein</fullName>
    </submittedName>
</protein>
<evidence type="ECO:0000313" key="2">
    <source>
        <dbReference type="Proteomes" id="UP000006860"/>
    </source>
</evidence>
<dbReference type="HOGENOM" id="CLU_129785_0_0_0"/>
<evidence type="ECO:0000313" key="1">
    <source>
        <dbReference type="EMBL" id="ADY58133.1"/>
    </source>
</evidence>
<dbReference type="OrthoDB" id="268932at2"/>
<name>F0SSX8_RUBBR</name>
<gene>
    <name evidence="1" type="ordered locus">Plabr_0506</name>
</gene>
<sequence>MGQAKQRPACVLGFYQTWETPSGETSGGILVTSHRGRPIEFQCTLPVRPNPTQQLLYGSTLRPFLRGELIAGALRDKLESKPDILFVNDPDALSAETWGHVPVVSFQPGPADSLKKQVREHSVWIDPDDAADFDKAIAQFEKYVPDSADLKEPLARVEQALREAMGQAA</sequence>